<evidence type="ECO:0000259" key="2">
    <source>
        <dbReference type="Pfam" id="PF17111"/>
    </source>
</evidence>
<dbReference type="InterPro" id="IPR031348">
    <property type="entry name" value="PigL_N"/>
</dbReference>
<evidence type="ECO:0000256" key="1">
    <source>
        <dbReference type="SAM" id="MobiDB-lite"/>
    </source>
</evidence>
<proteinExistence type="predicted"/>
<accession>A0A317SRN7</accession>
<feature type="region of interest" description="Disordered" evidence="1">
    <location>
        <begin position="187"/>
        <end position="208"/>
    </location>
</feature>
<keyword evidence="4" id="KW-1185">Reference proteome</keyword>
<feature type="domain" description="Azaphilone pigments biosynthesis cluster protein L N-terminal" evidence="2">
    <location>
        <begin position="1"/>
        <end position="164"/>
    </location>
</feature>
<sequence>MDPLSVVSGIAGTVAVGTKVLVALHGFAKGVKSAPEELKLLTRELEDLCRIMDNFRKKTRGQMVNRDIEDSSAAILDIFMQLNQLITEHTASEKDGFLKKGWKQVKWHYIEKEIADLRAHLNSNKGNLLVALTLANELQNGHSNMKLERVQGALEEVIERLQDHDMQTVATCESFTLQRWQDVPSAIASSSRPATPNGQASAARSESGILSEAGFSERSIPMSAYQFNDMGNRGKGILISDGRQTKAYTVTAGIKKKASNSKPPETGVSRAGSPASSPKPRTKSLKSTPLASVPEPAGEDETQGVKDDSGPKEAGAVNRDPVTIPSKKTSTKPRGSLRRVRHRLKNFREMGISKTPGEVPEDPENDPLLTIKVPQTTWEENNSVIGIARAPPLQRPRAPRQPSNVAVEKFLRGLKAPPDPASKSQFEGPGGRQKLISRCHAIWPPYQEGGTNNISHLIAGKKNDNDPVFLESIQGAIWSRDDGYQLQPDQRVRLIGYTGEGWFYGQVFPEGLIVQLRRADLRLAATPLKREIQEVAQQQVLALLRPGGFEERSEDRLGIGGSSAHKPSFGGALVPPSGMMQVISANRKS</sequence>
<dbReference type="OrthoDB" id="5362733at2759"/>
<organism evidence="3 4">
    <name type="scientific">Tuber magnatum</name>
    <name type="common">white Piedmont truffle</name>
    <dbReference type="NCBI Taxonomy" id="42249"/>
    <lineage>
        <taxon>Eukaryota</taxon>
        <taxon>Fungi</taxon>
        <taxon>Dikarya</taxon>
        <taxon>Ascomycota</taxon>
        <taxon>Pezizomycotina</taxon>
        <taxon>Pezizomycetes</taxon>
        <taxon>Pezizales</taxon>
        <taxon>Tuberaceae</taxon>
        <taxon>Tuber</taxon>
    </lineage>
</organism>
<protein>
    <recommendedName>
        <fullName evidence="2">Azaphilone pigments biosynthesis cluster protein L N-terminal domain-containing protein</fullName>
    </recommendedName>
</protein>
<evidence type="ECO:0000313" key="4">
    <source>
        <dbReference type="Proteomes" id="UP000246991"/>
    </source>
</evidence>
<dbReference type="STRING" id="42249.A0A317SRN7"/>
<dbReference type="AlphaFoldDB" id="A0A317SRN7"/>
<comment type="caution">
    <text evidence="3">The sequence shown here is derived from an EMBL/GenBank/DDBJ whole genome shotgun (WGS) entry which is preliminary data.</text>
</comment>
<dbReference type="Proteomes" id="UP000246991">
    <property type="component" value="Unassembled WGS sequence"/>
</dbReference>
<feature type="compositionally biased region" description="Polar residues" evidence="1">
    <location>
        <begin position="187"/>
        <end position="204"/>
    </location>
</feature>
<evidence type="ECO:0000313" key="3">
    <source>
        <dbReference type="EMBL" id="PWW77028.1"/>
    </source>
</evidence>
<feature type="region of interest" description="Disordered" evidence="1">
    <location>
        <begin position="252"/>
        <end position="338"/>
    </location>
</feature>
<gene>
    <name evidence="3" type="ORF">C7212DRAFT_278972</name>
</gene>
<reference evidence="3 4" key="1">
    <citation type="submission" date="2018-03" db="EMBL/GenBank/DDBJ databases">
        <title>Genomes of Pezizomycetes fungi and the evolution of truffles.</title>
        <authorList>
            <person name="Murat C."/>
            <person name="Payen T."/>
            <person name="Noel B."/>
            <person name="Kuo A."/>
            <person name="Martin F.M."/>
        </authorList>
    </citation>
    <scope>NUCLEOTIDE SEQUENCE [LARGE SCALE GENOMIC DNA]</scope>
    <source>
        <strain evidence="3">091103-1</strain>
    </source>
</reference>
<feature type="compositionally biased region" description="Basic residues" evidence="1">
    <location>
        <begin position="329"/>
        <end position="338"/>
    </location>
</feature>
<dbReference type="Pfam" id="PF17111">
    <property type="entry name" value="PigL_N"/>
    <property type="match status" value="1"/>
</dbReference>
<dbReference type="EMBL" id="PYWC01000028">
    <property type="protein sequence ID" value="PWW77028.1"/>
    <property type="molecule type" value="Genomic_DNA"/>
</dbReference>
<name>A0A317SRN7_9PEZI</name>